<keyword evidence="5" id="KW-1185">Reference proteome</keyword>
<proteinExistence type="predicted"/>
<dbReference type="RefSeq" id="WP_176244095.1">
    <property type="nucleotide sequence ID" value="NZ_FWFQ01000008.1"/>
</dbReference>
<dbReference type="PANTHER" id="PTHR43877:SF2">
    <property type="entry name" value="AMINOALKYLPHOSPHONATE N-ACETYLTRANSFERASE-RELATED"/>
    <property type="match status" value="1"/>
</dbReference>
<dbReference type="PANTHER" id="PTHR43877">
    <property type="entry name" value="AMINOALKYLPHOSPHONATE N-ACETYLTRANSFERASE-RELATED-RELATED"/>
    <property type="match status" value="1"/>
</dbReference>
<accession>A0A1Y5S0U3</accession>
<organism evidence="4 5">
    <name type="scientific">Pseudoruegeria aquimaris</name>
    <dbReference type="NCBI Taxonomy" id="393663"/>
    <lineage>
        <taxon>Bacteria</taxon>
        <taxon>Pseudomonadati</taxon>
        <taxon>Pseudomonadota</taxon>
        <taxon>Alphaproteobacteria</taxon>
        <taxon>Rhodobacterales</taxon>
        <taxon>Roseobacteraceae</taxon>
        <taxon>Pseudoruegeria</taxon>
    </lineage>
</organism>
<evidence type="ECO:0000256" key="1">
    <source>
        <dbReference type="ARBA" id="ARBA00022679"/>
    </source>
</evidence>
<dbReference type="PROSITE" id="PS51186">
    <property type="entry name" value="GNAT"/>
    <property type="match status" value="1"/>
</dbReference>
<dbReference type="Pfam" id="PF00583">
    <property type="entry name" value="Acetyltransf_1"/>
    <property type="match status" value="1"/>
</dbReference>
<dbReference type="CDD" id="cd04301">
    <property type="entry name" value="NAT_SF"/>
    <property type="match status" value="1"/>
</dbReference>
<evidence type="ECO:0000259" key="3">
    <source>
        <dbReference type="PROSITE" id="PS51186"/>
    </source>
</evidence>
<dbReference type="Proteomes" id="UP000193409">
    <property type="component" value="Unassembled WGS sequence"/>
</dbReference>
<dbReference type="EMBL" id="FWFQ01000008">
    <property type="protein sequence ID" value="SLN29914.1"/>
    <property type="molecule type" value="Genomic_DNA"/>
</dbReference>
<dbReference type="SUPFAM" id="SSF55729">
    <property type="entry name" value="Acyl-CoA N-acyltransferases (Nat)"/>
    <property type="match status" value="1"/>
</dbReference>
<dbReference type="InterPro" id="IPR000182">
    <property type="entry name" value="GNAT_dom"/>
</dbReference>
<evidence type="ECO:0000313" key="5">
    <source>
        <dbReference type="Proteomes" id="UP000193409"/>
    </source>
</evidence>
<dbReference type="Gene3D" id="3.40.630.30">
    <property type="match status" value="1"/>
</dbReference>
<gene>
    <name evidence="4" type="ORF">PSA7680_01406</name>
</gene>
<evidence type="ECO:0000313" key="4">
    <source>
        <dbReference type="EMBL" id="SLN29914.1"/>
    </source>
</evidence>
<dbReference type="GO" id="GO:0016747">
    <property type="term" value="F:acyltransferase activity, transferring groups other than amino-acyl groups"/>
    <property type="evidence" value="ECO:0007669"/>
    <property type="project" value="InterPro"/>
</dbReference>
<protein>
    <submittedName>
        <fullName evidence="4">Acetyltransferase (GNAT) family protein</fullName>
    </submittedName>
</protein>
<sequence>MTFSPIRTATPRDLPEIEHVFAEAYSEYESSIKGLPNMLEGLAEAVAAHEVWVIEKGRKLVGCLILKETGNALHVVNVATLPEVRGQGLGGAMMRFAEAEGALRDVDRMRLATHVDMPGNVAMYRHLGWTETGRDGARVYMEKVL</sequence>
<dbReference type="AlphaFoldDB" id="A0A1Y5S0U3"/>
<evidence type="ECO:0000256" key="2">
    <source>
        <dbReference type="ARBA" id="ARBA00023315"/>
    </source>
</evidence>
<dbReference type="InterPro" id="IPR016181">
    <property type="entry name" value="Acyl_CoA_acyltransferase"/>
</dbReference>
<feature type="domain" description="N-acetyltransferase" evidence="3">
    <location>
        <begin position="4"/>
        <end position="145"/>
    </location>
</feature>
<reference evidence="4 5" key="1">
    <citation type="submission" date="2017-03" db="EMBL/GenBank/DDBJ databases">
        <authorList>
            <person name="Afonso C.L."/>
            <person name="Miller P.J."/>
            <person name="Scott M.A."/>
            <person name="Spackman E."/>
            <person name="Goraichik I."/>
            <person name="Dimitrov K.M."/>
            <person name="Suarez D.L."/>
            <person name="Swayne D.E."/>
        </authorList>
    </citation>
    <scope>NUCLEOTIDE SEQUENCE [LARGE SCALE GENOMIC DNA]</scope>
    <source>
        <strain evidence="4 5">CECT 7680</strain>
    </source>
</reference>
<dbReference type="InterPro" id="IPR050832">
    <property type="entry name" value="Bact_Acetyltransf"/>
</dbReference>
<keyword evidence="1 4" id="KW-0808">Transferase</keyword>
<keyword evidence="2" id="KW-0012">Acyltransferase</keyword>
<name>A0A1Y5S0U3_9RHOB</name>